<dbReference type="GO" id="GO:0032511">
    <property type="term" value="P:late endosome to vacuole transport via multivesicular body sorting pathway"/>
    <property type="evidence" value="ECO:0007669"/>
    <property type="project" value="TreeGrafter"/>
</dbReference>
<comment type="caution">
    <text evidence="3">The sequence shown here is derived from an EMBL/GenBank/DDBJ whole genome shotgun (WGS) entry which is preliminary data.</text>
</comment>
<evidence type="ECO:0000313" key="3">
    <source>
        <dbReference type="EMBL" id="KAF9527003.1"/>
    </source>
</evidence>
<accession>A0A9P6ECP0</accession>
<dbReference type="GO" id="GO:0009898">
    <property type="term" value="C:cytoplasmic side of plasma membrane"/>
    <property type="evidence" value="ECO:0007669"/>
    <property type="project" value="TreeGrafter"/>
</dbReference>
<dbReference type="InterPro" id="IPR005024">
    <property type="entry name" value="Snf7_fam"/>
</dbReference>
<reference evidence="3" key="1">
    <citation type="submission" date="2020-11" db="EMBL/GenBank/DDBJ databases">
        <authorList>
            <consortium name="DOE Joint Genome Institute"/>
            <person name="Ahrendt S."/>
            <person name="Riley R."/>
            <person name="Andreopoulos W."/>
            <person name="Labutti K."/>
            <person name="Pangilinan J."/>
            <person name="Ruiz-Duenas F.J."/>
            <person name="Barrasa J.M."/>
            <person name="Sanchez-Garcia M."/>
            <person name="Camarero S."/>
            <person name="Miyauchi S."/>
            <person name="Serrano A."/>
            <person name="Linde D."/>
            <person name="Babiker R."/>
            <person name="Drula E."/>
            <person name="Ayuso-Fernandez I."/>
            <person name="Pacheco R."/>
            <person name="Padilla G."/>
            <person name="Ferreira P."/>
            <person name="Barriuso J."/>
            <person name="Kellner H."/>
            <person name="Castanera R."/>
            <person name="Alfaro M."/>
            <person name="Ramirez L."/>
            <person name="Pisabarro A.G."/>
            <person name="Kuo A."/>
            <person name="Tritt A."/>
            <person name="Lipzen A."/>
            <person name="He G."/>
            <person name="Yan M."/>
            <person name="Ng V."/>
            <person name="Cullen D."/>
            <person name="Martin F."/>
            <person name="Rosso M.-N."/>
            <person name="Henrissat B."/>
            <person name="Hibbett D."/>
            <person name="Martinez A.T."/>
            <person name="Grigoriev I.V."/>
        </authorList>
    </citation>
    <scope>NUCLEOTIDE SEQUENCE</scope>
    <source>
        <strain evidence="3">CBS 506.95</strain>
    </source>
</reference>
<dbReference type="AlphaFoldDB" id="A0A9P6ECP0"/>
<dbReference type="PANTHER" id="PTHR22761">
    <property type="entry name" value="CHARGED MULTIVESICULAR BODY PROTEIN"/>
    <property type="match status" value="1"/>
</dbReference>
<organism evidence="3 4">
    <name type="scientific">Crepidotus variabilis</name>
    <dbReference type="NCBI Taxonomy" id="179855"/>
    <lineage>
        <taxon>Eukaryota</taxon>
        <taxon>Fungi</taxon>
        <taxon>Dikarya</taxon>
        <taxon>Basidiomycota</taxon>
        <taxon>Agaricomycotina</taxon>
        <taxon>Agaricomycetes</taxon>
        <taxon>Agaricomycetidae</taxon>
        <taxon>Agaricales</taxon>
        <taxon>Agaricineae</taxon>
        <taxon>Crepidotaceae</taxon>
        <taxon>Crepidotus</taxon>
    </lineage>
</organism>
<dbReference type="GO" id="GO:0000815">
    <property type="term" value="C:ESCRT III complex"/>
    <property type="evidence" value="ECO:0007669"/>
    <property type="project" value="TreeGrafter"/>
</dbReference>
<dbReference type="OrthoDB" id="10250120at2759"/>
<dbReference type="Proteomes" id="UP000807306">
    <property type="component" value="Unassembled WGS sequence"/>
</dbReference>
<feature type="coiled-coil region" evidence="1">
    <location>
        <begin position="293"/>
        <end position="320"/>
    </location>
</feature>
<evidence type="ECO:0000256" key="2">
    <source>
        <dbReference type="SAM" id="MobiDB-lite"/>
    </source>
</evidence>
<sequence>MSKSTPPTPSTPFASSSSIASNLAPFSTTSTSRLQALYSDFSRQKQSNPASYHANVEWWRKALESLVISGSQDIDFSVSTLEDSTPPKSDRLILHAGKPLVERVKIPKVGKPLSLGAVLSDLRSSKIALPLSEFLNANASIYDPGWLPGRIASFVVGKPLWWALEHMGIVGEEGILGSFSSSPASGRNSQSTSWHGDYVLVSLVERAADEVEDMLAKKMASKTDALFTKESFRDAFGAAAGGDDVLREADATVLVKYLERDRGVVVVDKEIIKFVESAASAEERTITAVDRGILELKTAIRNLDAQIESLQSKVDECTKKATLALQQKRKPAALGYIRSRKLLEGVLEKRLGSLSTLEATFISVETAAGDIEIMKSYESSTTTLRNILSHPSLERGKIDETMEALAEANTNAKEVDDIIRIGGDVALGIDDAVDDDELEEEWKAMVKEIEVDNMAKTLAQGGRIPEHESSKDEAVTEGSAGVLVAT</sequence>
<dbReference type="GO" id="GO:0006900">
    <property type="term" value="P:vesicle budding from membrane"/>
    <property type="evidence" value="ECO:0007669"/>
    <property type="project" value="TreeGrafter"/>
</dbReference>
<feature type="compositionally biased region" description="Basic and acidic residues" evidence="2">
    <location>
        <begin position="464"/>
        <end position="474"/>
    </location>
</feature>
<protein>
    <submittedName>
        <fullName evidence="3">Snf7-domain-containing protein</fullName>
    </submittedName>
</protein>
<evidence type="ECO:0000313" key="4">
    <source>
        <dbReference type="Proteomes" id="UP000807306"/>
    </source>
</evidence>
<name>A0A9P6ECP0_9AGAR</name>
<dbReference type="GO" id="GO:0005771">
    <property type="term" value="C:multivesicular body"/>
    <property type="evidence" value="ECO:0007669"/>
    <property type="project" value="TreeGrafter"/>
</dbReference>
<dbReference type="Pfam" id="PF03357">
    <property type="entry name" value="Snf7"/>
    <property type="match status" value="1"/>
</dbReference>
<keyword evidence="1" id="KW-0175">Coiled coil</keyword>
<proteinExistence type="predicted"/>
<dbReference type="EMBL" id="MU157865">
    <property type="protein sequence ID" value="KAF9527003.1"/>
    <property type="molecule type" value="Genomic_DNA"/>
</dbReference>
<evidence type="ECO:0000256" key="1">
    <source>
        <dbReference type="SAM" id="Coils"/>
    </source>
</evidence>
<feature type="region of interest" description="Disordered" evidence="2">
    <location>
        <begin position="463"/>
        <end position="486"/>
    </location>
</feature>
<keyword evidence="4" id="KW-1185">Reference proteome</keyword>
<dbReference type="Gene3D" id="6.10.140.1230">
    <property type="match status" value="1"/>
</dbReference>
<gene>
    <name evidence="3" type="ORF">CPB83DRAFT_870210</name>
</gene>
<dbReference type="PANTHER" id="PTHR22761:SF96">
    <property type="entry name" value="BCDNA.GH08385"/>
    <property type="match status" value="1"/>
</dbReference>